<feature type="region of interest" description="Disordered" evidence="1">
    <location>
        <begin position="30"/>
        <end position="120"/>
    </location>
</feature>
<dbReference type="EMBL" id="ML987189">
    <property type="protein sequence ID" value="KAF2256789.1"/>
    <property type="molecule type" value="Genomic_DNA"/>
</dbReference>
<dbReference type="GeneID" id="54575009"/>
<dbReference type="AlphaFoldDB" id="A0A6A6J247"/>
<protein>
    <submittedName>
        <fullName evidence="2">Uncharacterized protein</fullName>
    </submittedName>
</protein>
<accession>A0A6A6J247</accession>
<evidence type="ECO:0000256" key="1">
    <source>
        <dbReference type="SAM" id="MobiDB-lite"/>
    </source>
</evidence>
<evidence type="ECO:0000313" key="3">
    <source>
        <dbReference type="Proteomes" id="UP000800094"/>
    </source>
</evidence>
<proteinExistence type="predicted"/>
<organism evidence="2 3">
    <name type="scientific">Trematosphaeria pertusa</name>
    <dbReference type="NCBI Taxonomy" id="390896"/>
    <lineage>
        <taxon>Eukaryota</taxon>
        <taxon>Fungi</taxon>
        <taxon>Dikarya</taxon>
        <taxon>Ascomycota</taxon>
        <taxon>Pezizomycotina</taxon>
        <taxon>Dothideomycetes</taxon>
        <taxon>Pleosporomycetidae</taxon>
        <taxon>Pleosporales</taxon>
        <taxon>Massarineae</taxon>
        <taxon>Trematosphaeriaceae</taxon>
        <taxon>Trematosphaeria</taxon>
    </lineage>
</organism>
<keyword evidence="3" id="KW-1185">Reference proteome</keyword>
<evidence type="ECO:0000313" key="2">
    <source>
        <dbReference type="EMBL" id="KAF2256789.1"/>
    </source>
</evidence>
<gene>
    <name evidence="2" type="ORF">BU26DRAFT_29374</name>
</gene>
<reference evidence="2" key="1">
    <citation type="journal article" date="2020" name="Stud. Mycol.">
        <title>101 Dothideomycetes genomes: a test case for predicting lifestyles and emergence of pathogens.</title>
        <authorList>
            <person name="Haridas S."/>
            <person name="Albert R."/>
            <person name="Binder M."/>
            <person name="Bloem J."/>
            <person name="Labutti K."/>
            <person name="Salamov A."/>
            <person name="Andreopoulos B."/>
            <person name="Baker S."/>
            <person name="Barry K."/>
            <person name="Bills G."/>
            <person name="Bluhm B."/>
            <person name="Cannon C."/>
            <person name="Castanera R."/>
            <person name="Culley D."/>
            <person name="Daum C."/>
            <person name="Ezra D."/>
            <person name="Gonzalez J."/>
            <person name="Henrissat B."/>
            <person name="Kuo A."/>
            <person name="Liang C."/>
            <person name="Lipzen A."/>
            <person name="Lutzoni F."/>
            <person name="Magnuson J."/>
            <person name="Mondo S."/>
            <person name="Nolan M."/>
            <person name="Ohm R."/>
            <person name="Pangilinan J."/>
            <person name="Park H.-J."/>
            <person name="Ramirez L."/>
            <person name="Alfaro M."/>
            <person name="Sun H."/>
            <person name="Tritt A."/>
            <person name="Yoshinaga Y."/>
            <person name="Zwiers L.-H."/>
            <person name="Turgeon B."/>
            <person name="Goodwin S."/>
            <person name="Spatafora J."/>
            <person name="Crous P."/>
            <person name="Grigoriev I."/>
        </authorList>
    </citation>
    <scope>NUCLEOTIDE SEQUENCE</scope>
    <source>
        <strain evidence="2">CBS 122368</strain>
    </source>
</reference>
<name>A0A6A6J247_9PLEO</name>
<dbReference type="RefSeq" id="XP_033691793.1">
    <property type="nucleotide sequence ID" value="XM_033821679.1"/>
</dbReference>
<feature type="compositionally biased region" description="Polar residues" evidence="1">
    <location>
        <begin position="82"/>
        <end position="100"/>
    </location>
</feature>
<sequence>MLEPLPQKFLSPHHHMFRVTTPSLLPLHHHQPIQYPRTTPLPLSPLVQYANGPNPHRPNSPSQPKRSDRPPQASVIKKHTHANTAPTPSDSGPAHSQGSSAGLCARHAEASISVSGRAQR</sequence>
<dbReference type="Proteomes" id="UP000800094">
    <property type="component" value="Unassembled WGS sequence"/>
</dbReference>